<evidence type="ECO:0000313" key="2">
    <source>
        <dbReference type="EMBL" id="APH00295.1"/>
    </source>
</evidence>
<keyword evidence="1" id="KW-0472">Membrane</keyword>
<dbReference type="EMBL" id="FWXN01000014">
    <property type="protein sequence ID" value="SMC92611.1"/>
    <property type="molecule type" value="Genomic_DNA"/>
</dbReference>
<dbReference type="Proteomes" id="UP000182938">
    <property type="component" value="Chromosome"/>
</dbReference>
<protein>
    <submittedName>
        <fullName evidence="2">Uncharacterized protein</fullName>
    </submittedName>
</protein>
<dbReference type="AlphaFoldDB" id="A0A1L3MDA9"/>
<accession>A0A1L3MDA9</accession>
<sequence length="164" mass="17284">MTGEPETTTATTAAQRAEDRTEGGSSRLLAWLLTPLVAVLPWWVTIGGLWVLARGWRSYAEQFQPQWGATFAGAAVLVLAALLWAAVTAWSSVGTTVAGLCTLALGVALGDLQLARSIYDLVPTSVGRDAYVILTPMNFLLFGSLLLAAGLGAAGARRLGRRRA</sequence>
<proteinExistence type="predicted"/>
<dbReference type="KEGG" id="jte:ASJ30_01075"/>
<name>A0A1L3MDA9_9MICO</name>
<dbReference type="RefSeq" id="WP_072623477.1">
    <property type="nucleotide sequence ID" value="NZ_CP013290.1"/>
</dbReference>
<keyword evidence="4" id="KW-1185">Reference proteome</keyword>
<evidence type="ECO:0000313" key="3">
    <source>
        <dbReference type="EMBL" id="SMC92611.1"/>
    </source>
</evidence>
<keyword evidence="1" id="KW-0812">Transmembrane</keyword>
<organism evidence="2 4">
    <name type="scientific">Janibacter indicus</name>
    <dbReference type="NCBI Taxonomy" id="857417"/>
    <lineage>
        <taxon>Bacteria</taxon>
        <taxon>Bacillati</taxon>
        <taxon>Actinomycetota</taxon>
        <taxon>Actinomycetes</taxon>
        <taxon>Micrococcales</taxon>
        <taxon>Intrasporangiaceae</taxon>
        <taxon>Janibacter</taxon>
    </lineage>
</organism>
<evidence type="ECO:0000313" key="4">
    <source>
        <dbReference type="Proteomes" id="UP000182938"/>
    </source>
</evidence>
<reference evidence="2 4" key="1">
    <citation type="submission" date="2015-11" db="EMBL/GenBank/DDBJ databases">
        <authorList>
            <person name="Zhang Y."/>
            <person name="Guo Z."/>
        </authorList>
    </citation>
    <scope>NUCLEOTIDE SEQUENCE [LARGE SCALE GENOMIC DNA]</scope>
    <source>
        <strain evidence="2 4">YFY001</strain>
    </source>
</reference>
<evidence type="ECO:0000256" key="1">
    <source>
        <dbReference type="SAM" id="Phobius"/>
    </source>
</evidence>
<feature type="transmembrane region" description="Helical" evidence="1">
    <location>
        <begin position="65"/>
        <end position="86"/>
    </location>
</feature>
<feature type="transmembrane region" description="Helical" evidence="1">
    <location>
        <begin position="28"/>
        <end position="53"/>
    </location>
</feature>
<accession>A0A1W2D595</accession>
<evidence type="ECO:0000313" key="5">
    <source>
        <dbReference type="Proteomes" id="UP000192634"/>
    </source>
</evidence>
<dbReference type="Proteomes" id="UP000192634">
    <property type="component" value="Unassembled WGS sequence"/>
</dbReference>
<feature type="transmembrane region" description="Helical" evidence="1">
    <location>
        <begin position="93"/>
        <end position="110"/>
    </location>
</feature>
<dbReference type="EMBL" id="CP013290">
    <property type="protein sequence ID" value="APH00295.1"/>
    <property type="molecule type" value="Genomic_DNA"/>
</dbReference>
<feature type="transmembrane region" description="Helical" evidence="1">
    <location>
        <begin position="130"/>
        <end position="154"/>
    </location>
</feature>
<gene>
    <name evidence="2" type="ORF">ASJ30_01075</name>
    <name evidence="3" type="ORF">SAMN06296429_11454</name>
</gene>
<reference evidence="3 5" key="2">
    <citation type="submission" date="2017-04" db="EMBL/GenBank/DDBJ databases">
        <authorList>
            <person name="Afonso C.L."/>
            <person name="Miller P.J."/>
            <person name="Scott M.A."/>
            <person name="Spackman E."/>
            <person name="Goraichik I."/>
            <person name="Dimitrov K.M."/>
            <person name="Suarez D.L."/>
            <person name="Swayne D.E."/>
        </authorList>
    </citation>
    <scope>NUCLEOTIDE SEQUENCE [LARGE SCALE GENOMIC DNA]</scope>
    <source>
        <strain evidence="3 5">CGMCC 1.12511</strain>
    </source>
</reference>
<keyword evidence="1" id="KW-1133">Transmembrane helix</keyword>